<keyword evidence="2" id="KW-1185">Reference proteome</keyword>
<protein>
    <submittedName>
        <fullName evidence="1">Uncharacterized protein</fullName>
    </submittedName>
</protein>
<accession>A0ACB8SM83</accession>
<dbReference type="EMBL" id="MU277244">
    <property type="protein sequence ID" value="KAI0057684.1"/>
    <property type="molecule type" value="Genomic_DNA"/>
</dbReference>
<sequence length="539" mass="59414">MLWEVAPASADRLALVNLLAPSRHICIPLTVLMPVLRSTANNAPSAEAFPDLEDDETDDYTYTLNHLFIYAYLRRNEETAEYGLLCHTFHERCGHIVVRDPQTHRRRGILASIPQGAFVSGSAIEPRIRDRKKYPDIVDVFISKPMAPSTNDATPLQPRVGLEFWVEVKRVYSYGSPNLTLEQWAGAEGLAIAQAEFFKHVRQMRGQALYAFHHYPKSKLFPGFLIQGAFFSFIDFKHPGSTKNKVSTSRGRSDQTQFELSVFSGPPDIEIRYFLKPLLSPPGPGGIRTLSGAFRQALDDAMRHHELLHLRPSGANYAPRPNNVDRPSEAEIAKWQRQVKDAFTADEQLMRAEQDAGTGPGWDDTPKKRGALSQDERAYRGSKAQAGAGPSVVTRQAARTLKEAAQAMLLAQETAAQAEAAQEQLVAIIDQLTSPQPMQPLADAEPLEEREVEAMLTLGEIVSTTQLAREEQSVAGPSVVVNRSLVESAVGSPLSVYLSARARTGRPRVAQSPVSPLEGKGKDMKGKGKQRDHLGPSVD</sequence>
<gene>
    <name evidence="1" type="ORF">BV25DRAFT_1994841</name>
</gene>
<evidence type="ECO:0000313" key="2">
    <source>
        <dbReference type="Proteomes" id="UP000814140"/>
    </source>
</evidence>
<evidence type="ECO:0000313" key="1">
    <source>
        <dbReference type="EMBL" id="KAI0057684.1"/>
    </source>
</evidence>
<dbReference type="Proteomes" id="UP000814140">
    <property type="component" value="Unassembled WGS sequence"/>
</dbReference>
<proteinExistence type="predicted"/>
<name>A0ACB8SM83_9AGAM</name>
<reference evidence="1" key="2">
    <citation type="journal article" date="2022" name="New Phytol.">
        <title>Evolutionary transition to the ectomycorrhizal habit in the genomes of a hyperdiverse lineage of mushroom-forming fungi.</title>
        <authorList>
            <person name="Looney B."/>
            <person name="Miyauchi S."/>
            <person name="Morin E."/>
            <person name="Drula E."/>
            <person name="Courty P.E."/>
            <person name="Kohler A."/>
            <person name="Kuo A."/>
            <person name="LaButti K."/>
            <person name="Pangilinan J."/>
            <person name="Lipzen A."/>
            <person name="Riley R."/>
            <person name="Andreopoulos W."/>
            <person name="He G."/>
            <person name="Johnson J."/>
            <person name="Nolan M."/>
            <person name="Tritt A."/>
            <person name="Barry K.W."/>
            <person name="Grigoriev I.V."/>
            <person name="Nagy L.G."/>
            <person name="Hibbett D."/>
            <person name="Henrissat B."/>
            <person name="Matheny P.B."/>
            <person name="Labbe J."/>
            <person name="Martin F.M."/>
        </authorList>
    </citation>
    <scope>NUCLEOTIDE SEQUENCE</scope>
    <source>
        <strain evidence="1">HHB10654</strain>
    </source>
</reference>
<reference evidence="1" key="1">
    <citation type="submission" date="2021-03" db="EMBL/GenBank/DDBJ databases">
        <authorList>
            <consortium name="DOE Joint Genome Institute"/>
            <person name="Ahrendt S."/>
            <person name="Looney B.P."/>
            <person name="Miyauchi S."/>
            <person name="Morin E."/>
            <person name="Drula E."/>
            <person name="Courty P.E."/>
            <person name="Chicoki N."/>
            <person name="Fauchery L."/>
            <person name="Kohler A."/>
            <person name="Kuo A."/>
            <person name="Labutti K."/>
            <person name="Pangilinan J."/>
            <person name="Lipzen A."/>
            <person name="Riley R."/>
            <person name="Andreopoulos W."/>
            <person name="He G."/>
            <person name="Johnson J."/>
            <person name="Barry K.W."/>
            <person name="Grigoriev I.V."/>
            <person name="Nagy L."/>
            <person name="Hibbett D."/>
            <person name="Henrissat B."/>
            <person name="Matheny P.B."/>
            <person name="Labbe J."/>
            <person name="Martin F."/>
        </authorList>
    </citation>
    <scope>NUCLEOTIDE SEQUENCE</scope>
    <source>
        <strain evidence="1">HHB10654</strain>
    </source>
</reference>
<comment type="caution">
    <text evidence="1">The sequence shown here is derived from an EMBL/GenBank/DDBJ whole genome shotgun (WGS) entry which is preliminary data.</text>
</comment>
<organism evidence="1 2">
    <name type="scientific">Artomyces pyxidatus</name>
    <dbReference type="NCBI Taxonomy" id="48021"/>
    <lineage>
        <taxon>Eukaryota</taxon>
        <taxon>Fungi</taxon>
        <taxon>Dikarya</taxon>
        <taxon>Basidiomycota</taxon>
        <taxon>Agaricomycotina</taxon>
        <taxon>Agaricomycetes</taxon>
        <taxon>Russulales</taxon>
        <taxon>Auriscalpiaceae</taxon>
        <taxon>Artomyces</taxon>
    </lineage>
</organism>